<feature type="compositionally biased region" description="Low complexity" evidence="5">
    <location>
        <begin position="110"/>
        <end position="139"/>
    </location>
</feature>
<name>A0ABR4HMK1_9EURO</name>
<dbReference type="SUPFAM" id="SSF57701">
    <property type="entry name" value="Zn2/Cys6 DNA-binding domain"/>
    <property type="match status" value="1"/>
</dbReference>
<dbReference type="Proteomes" id="UP001610334">
    <property type="component" value="Unassembled WGS sequence"/>
</dbReference>
<dbReference type="InterPro" id="IPR053157">
    <property type="entry name" value="Sterol_Uptake_Regulator"/>
</dbReference>
<dbReference type="InterPro" id="IPR001138">
    <property type="entry name" value="Zn2Cys6_DnaBD"/>
</dbReference>
<evidence type="ECO:0000256" key="2">
    <source>
        <dbReference type="ARBA" id="ARBA00023125"/>
    </source>
</evidence>
<evidence type="ECO:0000313" key="7">
    <source>
        <dbReference type="EMBL" id="KAL2816693.1"/>
    </source>
</evidence>
<evidence type="ECO:0000259" key="6">
    <source>
        <dbReference type="PROSITE" id="PS50048"/>
    </source>
</evidence>
<dbReference type="InterPro" id="IPR021858">
    <property type="entry name" value="Fun_TF"/>
</dbReference>
<feature type="region of interest" description="Disordered" evidence="5">
    <location>
        <begin position="30"/>
        <end position="65"/>
    </location>
</feature>
<evidence type="ECO:0000256" key="4">
    <source>
        <dbReference type="ARBA" id="ARBA00023242"/>
    </source>
</evidence>
<dbReference type="PROSITE" id="PS50048">
    <property type="entry name" value="ZN2_CY6_FUNGAL_2"/>
    <property type="match status" value="1"/>
</dbReference>
<dbReference type="PROSITE" id="PS00463">
    <property type="entry name" value="ZN2_CY6_FUNGAL_1"/>
    <property type="match status" value="1"/>
</dbReference>
<evidence type="ECO:0000256" key="5">
    <source>
        <dbReference type="SAM" id="MobiDB-lite"/>
    </source>
</evidence>
<reference evidence="7 8" key="1">
    <citation type="submission" date="2024-07" db="EMBL/GenBank/DDBJ databases">
        <title>Section-level genome sequencing and comparative genomics of Aspergillus sections Usti and Cavernicolus.</title>
        <authorList>
            <consortium name="Lawrence Berkeley National Laboratory"/>
            <person name="Nybo J.L."/>
            <person name="Vesth T.C."/>
            <person name="Theobald S."/>
            <person name="Frisvad J.C."/>
            <person name="Larsen T.O."/>
            <person name="Kjaerboelling I."/>
            <person name="Rothschild-Mancinelli K."/>
            <person name="Lyhne E.K."/>
            <person name="Kogle M.E."/>
            <person name="Barry K."/>
            <person name="Clum A."/>
            <person name="Na H."/>
            <person name="Ledsgaard L."/>
            <person name="Lin J."/>
            <person name="Lipzen A."/>
            <person name="Kuo A."/>
            <person name="Riley R."/>
            <person name="Mondo S."/>
            <person name="Labutti K."/>
            <person name="Haridas S."/>
            <person name="Pangalinan J."/>
            <person name="Salamov A.A."/>
            <person name="Simmons B.A."/>
            <person name="Magnuson J.K."/>
            <person name="Chen J."/>
            <person name="Drula E."/>
            <person name="Henrissat B."/>
            <person name="Wiebenga A."/>
            <person name="Lubbers R.J."/>
            <person name="Gomes A.C."/>
            <person name="Makela M.R."/>
            <person name="Stajich J."/>
            <person name="Grigoriev I.V."/>
            <person name="Mortensen U.H."/>
            <person name="De Vries R.P."/>
            <person name="Baker S.E."/>
            <person name="Andersen M.R."/>
        </authorList>
    </citation>
    <scope>NUCLEOTIDE SEQUENCE [LARGE SCALE GENOMIC DNA]</scope>
    <source>
        <strain evidence="7 8">CBS 588.65</strain>
    </source>
</reference>
<feature type="region of interest" description="Disordered" evidence="5">
    <location>
        <begin position="110"/>
        <end position="140"/>
    </location>
</feature>
<keyword evidence="1" id="KW-0805">Transcription regulation</keyword>
<keyword evidence="2" id="KW-0238">DNA-binding</keyword>
<dbReference type="PANTHER" id="PTHR47784:SF7">
    <property type="entry name" value="ZN(II)2CYS6 TRANSCRIPTION FACTOR (EUROFUNG)"/>
    <property type="match status" value="1"/>
</dbReference>
<evidence type="ECO:0000256" key="1">
    <source>
        <dbReference type="ARBA" id="ARBA00023015"/>
    </source>
</evidence>
<dbReference type="SMART" id="SM00066">
    <property type="entry name" value="GAL4"/>
    <property type="match status" value="1"/>
</dbReference>
<feature type="compositionally biased region" description="Basic residues" evidence="5">
    <location>
        <begin position="52"/>
        <end position="65"/>
    </location>
</feature>
<comment type="caution">
    <text evidence="7">The sequence shown here is derived from an EMBL/GenBank/DDBJ whole genome shotgun (WGS) entry which is preliminary data.</text>
</comment>
<keyword evidence="4" id="KW-0539">Nucleus</keyword>
<dbReference type="EMBL" id="JBFXLT010000021">
    <property type="protein sequence ID" value="KAL2816693.1"/>
    <property type="molecule type" value="Genomic_DNA"/>
</dbReference>
<dbReference type="Pfam" id="PF00172">
    <property type="entry name" value="Zn_clus"/>
    <property type="match status" value="1"/>
</dbReference>
<dbReference type="InterPro" id="IPR036864">
    <property type="entry name" value="Zn2-C6_fun-type_DNA-bd_sf"/>
</dbReference>
<evidence type="ECO:0000313" key="8">
    <source>
        <dbReference type="Proteomes" id="UP001610334"/>
    </source>
</evidence>
<accession>A0ABR4HMK1</accession>
<dbReference type="PANTHER" id="PTHR47784">
    <property type="entry name" value="STEROL UPTAKE CONTROL PROTEIN 2"/>
    <property type="match status" value="1"/>
</dbReference>
<dbReference type="CDD" id="cd00067">
    <property type="entry name" value="GAL4"/>
    <property type="match status" value="1"/>
</dbReference>
<feature type="domain" description="Zn(2)-C6 fungal-type" evidence="6">
    <location>
        <begin position="66"/>
        <end position="96"/>
    </location>
</feature>
<organism evidence="7 8">
    <name type="scientific">Aspergillus granulosus</name>
    <dbReference type="NCBI Taxonomy" id="176169"/>
    <lineage>
        <taxon>Eukaryota</taxon>
        <taxon>Fungi</taxon>
        <taxon>Dikarya</taxon>
        <taxon>Ascomycota</taxon>
        <taxon>Pezizomycotina</taxon>
        <taxon>Eurotiomycetes</taxon>
        <taxon>Eurotiomycetidae</taxon>
        <taxon>Eurotiales</taxon>
        <taxon>Aspergillaceae</taxon>
        <taxon>Aspergillus</taxon>
        <taxon>Aspergillus subgen. Nidulantes</taxon>
    </lineage>
</organism>
<dbReference type="Gene3D" id="4.10.240.10">
    <property type="entry name" value="Zn(2)-C6 fungal-type DNA-binding domain"/>
    <property type="match status" value="1"/>
</dbReference>
<dbReference type="Pfam" id="PF11951">
    <property type="entry name" value="Fungal_trans_2"/>
    <property type="match status" value="1"/>
</dbReference>
<keyword evidence="3" id="KW-0804">Transcription</keyword>
<sequence length="489" mass="55210">MEMKYTQDVSPRLLVTPSLCYSPLSLTNNDPCSKTPTPPTEPASKATAPHPRTNRVKRPHTKSRRGCFNCKSRRIKCQETKPACDNCIHKDLDCLYPIEGDQELGLMVTRSQSQIKRSSQSSPRGGEVLSPSPAASSVSTMPFTGDDLRFWHHFLIDARPHLPFGSEDAWLSQVPAFAHECPPLLHAMLSLGASHCSLTTPNGSQYGPVAIAHRGKAIKALSAILAKGDNSTVAEMDGALATCYTLTFQAHHMSDGVVDFAVMVRGCGLVTYWYLQQHRESVIFPILPHDQTIQMITSWLPWEPQQIQDEDTINSCIETLDTLQPFLQSPAHHAFYNSLRLAYQAMLLSHRHAFAQLSMIYVAWGLMNNVEFLTFIAPGNHVSRALFMHYIIVDSFLLPVHQEIGRVRNIKYFGGHFLIYRWAETIYEGLPESLQKFVVDLLRVLAVHLVSEVALQRDIYPKWNHHIPAFMDWARKHVSPDDFKLYNIE</sequence>
<proteinExistence type="predicted"/>
<protein>
    <submittedName>
        <fullName evidence="7">C6 zinc finger domain protein</fullName>
    </submittedName>
</protein>
<keyword evidence="8" id="KW-1185">Reference proteome</keyword>
<gene>
    <name evidence="7" type="ORF">BJX63DRAFT_134819</name>
</gene>
<evidence type="ECO:0000256" key="3">
    <source>
        <dbReference type="ARBA" id="ARBA00023163"/>
    </source>
</evidence>